<dbReference type="Pfam" id="PF10003">
    <property type="entry name" value="DUF2244"/>
    <property type="match status" value="1"/>
</dbReference>
<evidence type="ECO:0000313" key="2">
    <source>
        <dbReference type="EMBL" id="QXM26112.1"/>
    </source>
</evidence>
<dbReference type="AlphaFoldDB" id="A0A975U4Y0"/>
<name>A0A975U4Y0_9PROT</name>
<dbReference type="RefSeq" id="WP_218287163.1">
    <property type="nucleotide sequence ID" value="NZ_CP076448.1"/>
</dbReference>
<dbReference type="Proteomes" id="UP000694001">
    <property type="component" value="Chromosome"/>
</dbReference>
<protein>
    <submittedName>
        <fullName evidence="2">DUF2244 domain-containing protein</fullName>
    </submittedName>
</protein>
<feature type="transmembrane region" description="Helical" evidence="1">
    <location>
        <begin position="27"/>
        <end position="47"/>
    </location>
</feature>
<evidence type="ECO:0000313" key="3">
    <source>
        <dbReference type="Proteomes" id="UP000694001"/>
    </source>
</evidence>
<keyword evidence="1" id="KW-0812">Transmembrane</keyword>
<gene>
    <name evidence="2" type="ORF">KO353_07995</name>
</gene>
<dbReference type="InterPro" id="IPR019253">
    <property type="entry name" value="DUF2244_TM"/>
</dbReference>
<keyword evidence="3" id="KW-1185">Reference proteome</keyword>
<feature type="transmembrane region" description="Helical" evidence="1">
    <location>
        <begin position="53"/>
        <end position="70"/>
    </location>
</feature>
<keyword evidence="1" id="KW-0472">Membrane</keyword>
<dbReference type="EMBL" id="CP076448">
    <property type="protein sequence ID" value="QXM26112.1"/>
    <property type="molecule type" value="Genomic_DNA"/>
</dbReference>
<reference evidence="2" key="1">
    <citation type="submission" date="2021-06" db="EMBL/GenBank/DDBJ databases">
        <title>Elioraea tepida, sp. nov., a moderately thermophilic aerobic anoxygenic phototrophic bacterium isolated from an alkaline siliceous hot spring mat community in Yellowstone National Park, WY, USA.</title>
        <authorList>
            <person name="Saini M.K."/>
            <person name="Yoshida S."/>
            <person name="Sebastian A."/>
            <person name="Hirose S."/>
            <person name="Hara E."/>
            <person name="Tamaki H."/>
            <person name="Soulier N.T."/>
            <person name="Albert I."/>
            <person name="Hanada S."/>
            <person name="Bryant D.A."/>
            <person name="Tank M."/>
        </authorList>
    </citation>
    <scope>NUCLEOTIDE SEQUENCE</scope>
    <source>
        <strain evidence="2">MS-P2</strain>
    </source>
</reference>
<proteinExistence type="predicted"/>
<evidence type="ECO:0000256" key="1">
    <source>
        <dbReference type="SAM" id="Phobius"/>
    </source>
</evidence>
<keyword evidence="1" id="KW-1133">Transmembrane helix</keyword>
<organism evidence="2 3">
    <name type="scientific">Elioraea tepida</name>
    <dbReference type="NCBI Taxonomy" id="2843330"/>
    <lineage>
        <taxon>Bacteria</taxon>
        <taxon>Pseudomonadati</taxon>
        <taxon>Pseudomonadota</taxon>
        <taxon>Alphaproteobacteria</taxon>
        <taxon>Acetobacterales</taxon>
        <taxon>Elioraeaceae</taxon>
        <taxon>Elioraea</taxon>
    </lineage>
</organism>
<dbReference type="KEGG" id="elio:KO353_07995"/>
<sequence>MSEHDEGAAPLFHAVLTAGRSLGARGLAWAAGALAAAAAASMVAFLLVGAWPVAGFVGAELGAAVLLLLAHHRAGRAREELTLDGTGLTVARIDWAGHRLEERLPAAWLRVAVRPAEGSRPGHIELATHGRRVAVGAFLTPGEQAELAEALERALALWRAPALEPGLSPGSRSAPAT</sequence>
<accession>A0A975U4Y0</accession>